<dbReference type="InterPro" id="IPR006145">
    <property type="entry name" value="PsdUridine_synth_RsuA/RluA"/>
</dbReference>
<evidence type="ECO:0000256" key="2">
    <source>
        <dbReference type="ARBA" id="ARBA00010876"/>
    </source>
</evidence>
<evidence type="ECO:0000256" key="3">
    <source>
        <dbReference type="PIRSR" id="PIRSR606225-1"/>
    </source>
</evidence>
<dbReference type="NCBIfam" id="TIGR00005">
    <property type="entry name" value="rluA_subfam"/>
    <property type="match status" value="1"/>
</dbReference>
<comment type="function">
    <text evidence="5">Responsible for synthesis of pseudouridine from uracil.</text>
</comment>
<evidence type="ECO:0000256" key="5">
    <source>
        <dbReference type="RuleBase" id="RU362028"/>
    </source>
</evidence>
<dbReference type="InterPro" id="IPR050188">
    <property type="entry name" value="RluA_PseudoU_synthase"/>
</dbReference>
<dbReference type="Gene3D" id="3.30.2350.10">
    <property type="entry name" value="Pseudouridine synthase"/>
    <property type="match status" value="1"/>
</dbReference>
<keyword evidence="4" id="KW-0694">RNA-binding</keyword>
<feature type="active site" evidence="3">
    <location>
        <position position="132"/>
    </location>
</feature>
<organism evidence="7 8">
    <name type="scientific">Latilactobacillus graminis DSM 20719</name>
    <dbReference type="NCBI Taxonomy" id="1423752"/>
    <lineage>
        <taxon>Bacteria</taxon>
        <taxon>Bacillati</taxon>
        <taxon>Bacillota</taxon>
        <taxon>Bacilli</taxon>
        <taxon>Lactobacillales</taxon>
        <taxon>Lactobacillaceae</taxon>
        <taxon>Latilactobacillus</taxon>
    </lineage>
</organism>
<dbReference type="GO" id="GO:0003723">
    <property type="term" value="F:RNA binding"/>
    <property type="evidence" value="ECO:0007669"/>
    <property type="project" value="UniProtKB-KW"/>
</dbReference>
<evidence type="ECO:0000313" key="8">
    <source>
        <dbReference type="Proteomes" id="UP000050823"/>
    </source>
</evidence>
<dbReference type="CDD" id="cd02869">
    <property type="entry name" value="PseudoU_synth_RluA_like"/>
    <property type="match status" value="1"/>
</dbReference>
<comment type="caution">
    <text evidence="7">The sequence shown here is derived from an EMBL/GenBank/DDBJ whole genome shotgun (WGS) entry which is preliminary data.</text>
</comment>
<name>A0AA89HZX8_9LACO</name>
<reference evidence="7 8" key="1">
    <citation type="journal article" date="2015" name="Genome Announc.">
        <title>Expanding the biotechnology potential of lactobacilli through comparative genomics of 213 strains and associated genera.</title>
        <authorList>
            <person name="Sun Z."/>
            <person name="Harris H.M."/>
            <person name="McCann A."/>
            <person name="Guo C."/>
            <person name="Argimon S."/>
            <person name="Zhang W."/>
            <person name="Yang X."/>
            <person name="Jeffery I.B."/>
            <person name="Cooney J.C."/>
            <person name="Kagawa T.F."/>
            <person name="Liu W."/>
            <person name="Song Y."/>
            <person name="Salvetti E."/>
            <person name="Wrobel A."/>
            <person name="Rasinkangas P."/>
            <person name="Parkhill J."/>
            <person name="Rea M.C."/>
            <person name="O'Sullivan O."/>
            <person name="Ritari J."/>
            <person name="Douillard F.P."/>
            <person name="Paul Ross R."/>
            <person name="Yang R."/>
            <person name="Briner A.E."/>
            <person name="Felis G.E."/>
            <person name="de Vos W.M."/>
            <person name="Barrangou R."/>
            <person name="Klaenhammer T.R."/>
            <person name="Caufield P.W."/>
            <person name="Cui Y."/>
            <person name="Zhang H."/>
            <person name="O'Toole P.W."/>
        </authorList>
    </citation>
    <scope>NUCLEOTIDE SEQUENCE [LARGE SCALE GENOMIC DNA]</scope>
    <source>
        <strain evidence="7 8">DSM 20719</strain>
    </source>
</reference>
<protein>
    <recommendedName>
        <fullName evidence="5">Pseudouridine synthase</fullName>
        <ecNumber evidence="5">5.4.99.-</ecNumber>
    </recommendedName>
</protein>
<dbReference type="Proteomes" id="UP000050823">
    <property type="component" value="Unassembled WGS sequence"/>
</dbReference>
<dbReference type="InterPro" id="IPR006225">
    <property type="entry name" value="PsdUridine_synth_RluC/D"/>
</dbReference>
<evidence type="ECO:0000256" key="1">
    <source>
        <dbReference type="ARBA" id="ARBA00000073"/>
    </source>
</evidence>
<comment type="similarity">
    <text evidence="2 5">Belongs to the pseudouridine synthase RluA family.</text>
</comment>
<dbReference type="PROSITE" id="PS01129">
    <property type="entry name" value="PSI_RLU"/>
    <property type="match status" value="1"/>
</dbReference>
<dbReference type="GO" id="GO:0000455">
    <property type="term" value="P:enzyme-directed rRNA pseudouridine synthesis"/>
    <property type="evidence" value="ECO:0007669"/>
    <property type="project" value="TreeGrafter"/>
</dbReference>
<gene>
    <name evidence="7" type="ORF">FC90_GL001725</name>
</gene>
<comment type="catalytic activity">
    <reaction evidence="1 5">
        <text>a uridine in RNA = a pseudouridine in RNA</text>
        <dbReference type="Rhea" id="RHEA:48348"/>
        <dbReference type="Rhea" id="RHEA-COMP:12068"/>
        <dbReference type="Rhea" id="RHEA-COMP:12069"/>
        <dbReference type="ChEBI" id="CHEBI:65314"/>
        <dbReference type="ChEBI" id="CHEBI:65315"/>
    </reaction>
</comment>
<keyword evidence="5" id="KW-0413">Isomerase</keyword>
<dbReference type="Pfam" id="PF00849">
    <property type="entry name" value="PseudoU_synth_2"/>
    <property type="match status" value="1"/>
</dbReference>
<dbReference type="SUPFAM" id="SSF55120">
    <property type="entry name" value="Pseudouridine synthase"/>
    <property type="match status" value="1"/>
</dbReference>
<evidence type="ECO:0000313" key="7">
    <source>
        <dbReference type="EMBL" id="KRM21188.1"/>
    </source>
</evidence>
<dbReference type="PROSITE" id="PS50889">
    <property type="entry name" value="S4"/>
    <property type="match status" value="1"/>
</dbReference>
<dbReference type="RefSeq" id="WP_057908767.1">
    <property type="nucleotide sequence ID" value="NZ_AYZB01000058.1"/>
</dbReference>
<dbReference type="GO" id="GO:0009982">
    <property type="term" value="F:pseudouridine synthase activity"/>
    <property type="evidence" value="ECO:0007669"/>
    <property type="project" value="InterPro"/>
</dbReference>
<evidence type="ECO:0000259" key="6">
    <source>
        <dbReference type="Pfam" id="PF00849"/>
    </source>
</evidence>
<dbReference type="InterPro" id="IPR006224">
    <property type="entry name" value="PsdUridine_synth_RluA-like_CS"/>
</dbReference>
<dbReference type="PANTHER" id="PTHR21600">
    <property type="entry name" value="MITOCHONDRIAL RNA PSEUDOURIDINE SYNTHASE"/>
    <property type="match status" value="1"/>
</dbReference>
<evidence type="ECO:0000256" key="4">
    <source>
        <dbReference type="PROSITE-ProRule" id="PRU00182"/>
    </source>
</evidence>
<dbReference type="InterPro" id="IPR020103">
    <property type="entry name" value="PsdUridine_synth_cat_dom_sf"/>
</dbReference>
<proteinExistence type="inferred from homology"/>
<feature type="domain" description="Pseudouridine synthase RsuA/RluA-like" evidence="6">
    <location>
        <begin position="85"/>
        <end position="235"/>
    </location>
</feature>
<dbReference type="AlphaFoldDB" id="A0AA89HZX8"/>
<dbReference type="EMBL" id="AYZB01000058">
    <property type="protein sequence ID" value="KRM21188.1"/>
    <property type="molecule type" value="Genomic_DNA"/>
</dbReference>
<accession>A0AA89HZX8</accession>
<dbReference type="GO" id="GO:0140098">
    <property type="term" value="F:catalytic activity, acting on RNA"/>
    <property type="evidence" value="ECO:0007669"/>
    <property type="project" value="UniProtKB-ARBA"/>
</dbReference>
<dbReference type="PANTHER" id="PTHR21600:SF35">
    <property type="entry name" value="PSEUDOURIDINE SYNTHASE"/>
    <property type="match status" value="1"/>
</dbReference>
<dbReference type="EC" id="5.4.99.-" evidence="5"/>
<sequence length="297" mass="33032">MEIKWHVQHTQSVKQFLLASGISQRLYTKIKATGQRILINEQKSKPSDQVHIGDVVSVHLPAEPADQRVIVSHEPIVVCYEDDYWLAVNKPAGLATIPGPTNQTDTLLNRIKGYWQSQGLTDLVPHIITRLDFDTSGLVLIAKHQVAQSLLQPQIEHHQLRKFYLAVVAGGDLPQFGEIRAPIGKIDHQPRRAVIADGQAAWTSYWRLGGTAQLVAVKVQIHTGRTHQIRVHFSAMGHPLIGDQLYGGPLDQGITRQALHAYQLQFKDPFSQQLCTINAPIATDIQAILPKSLPIID</sequence>